<dbReference type="EMBL" id="CAWUHB010000003">
    <property type="protein sequence ID" value="CAK7210182.1"/>
    <property type="molecule type" value="Genomic_DNA"/>
</dbReference>
<organism evidence="2 3">
    <name type="scientific">Sporothrix curviconia</name>
    <dbReference type="NCBI Taxonomy" id="1260050"/>
    <lineage>
        <taxon>Eukaryota</taxon>
        <taxon>Fungi</taxon>
        <taxon>Dikarya</taxon>
        <taxon>Ascomycota</taxon>
        <taxon>Pezizomycotina</taxon>
        <taxon>Sordariomycetes</taxon>
        <taxon>Sordariomycetidae</taxon>
        <taxon>Ophiostomatales</taxon>
        <taxon>Ophiostomataceae</taxon>
        <taxon>Sporothrix</taxon>
    </lineage>
</organism>
<evidence type="ECO:0000256" key="1">
    <source>
        <dbReference type="SAM" id="MobiDB-lite"/>
    </source>
</evidence>
<evidence type="ECO:0000313" key="2">
    <source>
        <dbReference type="EMBL" id="CAK7210182.1"/>
    </source>
</evidence>
<evidence type="ECO:0000313" key="3">
    <source>
        <dbReference type="Proteomes" id="UP001642405"/>
    </source>
</evidence>
<gene>
    <name evidence="2" type="ORF">SCUCBS95973_000692</name>
</gene>
<comment type="caution">
    <text evidence="2">The sequence shown here is derived from an EMBL/GenBank/DDBJ whole genome shotgun (WGS) entry which is preliminary data.</text>
</comment>
<feature type="compositionally biased region" description="Low complexity" evidence="1">
    <location>
        <begin position="21"/>
        <end position="46"/>
    </location>
</feature>
<protein>
    <submittedName>
        <fullName evidence="2">Uncharacterized protein</fullName>
    </submittedName>
</protein>
<feature type="region of interest" description="Disordered" evidence="1">
    <location>
        <begin position="15"/>
        <end position="46"/>
    </location>
</feature>
<accession>A0ABP0ASE8</accession>
<keyword evidence="3" id="KW-1185">Reference proteome</keyword>
<name>A0ABP0ASE8_9PEZI</name>
<dbReference type="Gene3D" id="3.90.79.10">
    <property type="entry name" value="Nucleoside Triphosphate Pyrophosphohydrolase"/>
    <property type="match status" value="1"/>
</dbReference>
<proteinExistence type="predicted"/>
<sequence>MYLYFLPLDTGAETAKAGDVSATSDDSNASKNNNNNNGASADQTEVTEAEFATAASWVQRARNNDIILFPPQLYILSLLAPLLRGQAGNYAAERKAVADLVHGGPAPGEDPATFVPWADRVISPRLVGKLPDDSQGRAVMTLEYPGPELKNAGRAGDSYRVVVVGNMPPGPPRNLELLLRADVLPHVQAKPKVQGKGATGML</sequence>
<dbReference type="Proteomes" id="UP001642405">
    <property type="component" value="Unassembled WGS sequence"/>
</dbReference>
<reference evidence="2 3" key="1">
    <citation type="submission" date="2024-01" db="EMBL/GenBank/DDBJ databases">
        <authorList>
            <person name="Allen C."/>
            <person name="Tagirdzhanova G."/>
        </authorList>
    </citation>
    <scope>NUCLEOTIDE SEQUENCE [LARGE SCALE GENOMIC DNA]</scope>
</reference>